<dbReference type="Proteomes" id="UP001066276">
    <property type="component" value="Chromosome 1_1"/>
</dbReference>
<sequence>MHGCDGYRQEAVGEEPYPLLLAAISEIKARPPQLHLHQPGTLLVGCYTCETVSERKWIPTACHITVRRSWRSFARRGELDVGRNASKVDLQIALWAYEEVKRLHATTEEENPELQDAQDRARRSVSTRGLSQMELDIDIIDTYSLAQFRKLCSEKGLKIIKGYPKLEHHIALEAWERVRRMQTAPREESEEDYFTTLENLEPWLYLTSKSGQV</sequence>
<organism evidence="1 2">
    <name type="scientific">Pleurodeles waltl</name>
    <name type="common">Iberian ribbed newt</name>
    <dbReference type="NCBI Taxonomy" id="8319"/>
    <lineage>
        <taxon>Eukaryota</taxon>
        <taxon>Metazoa</taxon>
        <taxon>Chordata</taxon>
        <taxon>Craniata</taxon>
        <taxon>Vertebrata</taxon>
        <taxon>Euteleostomi</taxon>
        <taxon>Amphibia</taxon>
        <taxon>Batrachia</taxon>
        <taxon>Caudata</taxon>
        <taxon>Salamandroidea</taxon>
        <taxon>Salamandridae</taxon>
        <taxon>Pleurodelinae</taxon>
        <taxon>Pleurodeles</taxon>
    </lineage>
</organism>
<protein>
    <submittedName>
        <fullName evidence="1">Uncharacterized protein</fullName>
    </submittedName>
</protein>
<gene>
    <name evidence="1" type="ORF">NDU88_004339</name>
</gene>
<reference evidence="1" key="1">
    <citation type="journal article" date="2022" name="bioRxiv">
        <title>Sequencing and chromosome-scale assembly of the giantPleurodeles waltlgenome.</title>
        <authorList>
            <person name="Brown T."/>
            <person name="Elewa A."/>
            <person name="Iarovenko S."/>
            <person name="Subramanian E."/>
            <person name="Araus A.J."/>
            <person name="Petzold A."/>
            <person name="Susuki M."/>
            <person name="Suzuki K.-i.T."/>
            <person name="Hayashi T."/>
            <person name="Toyoda A."/>
            <person name="Oliveira C."/>
            <person name="Osipova E."/>
            <person name="Leigh N.D."/>
            <person name="Simon A."/>
            <person name="Yun M.H."/>
        </authorList>
    </citation>
    <scope>NUCLEOTIDE SEQUENCE</scope>
    <source>
        <strain evidence="1">20211129_DDA</strain>
        <tissue evidence="1">Liver</tissue>
    </source>
</reference>
<comment type="caution">
    <text evidence="1">The sequence shown here is derived from an EMBL/GenBank/DDBJ whole genome shotgun (WGS) entry which is preliminary data.</text>
</comment>
<evidence type="ECO:0000313" key="2">
    <source>
        <dbReference type="Proteomes" id="UP001066276"/>
    </source>
</evidence>
<proteinExistence type="predicted"/>
<dbReference type="EMBL" id="JANPWB010000001">
    <property type="protein sequence ID" value="KAJ1216740.1"/>
    <property type="molecule type" value="Genomic_DNA"/>
</dbReference>
<accession>A0AAV7WS15</accession>
<dbReference type="AlphaFoldDB" id="A0AAV7WS15"/>
<evidence type="ECO:0000313" key="1">
    <source>
        <dbReference type="EMBL" id="KAJ1216740.1"/>
    </source>
</evidence>
<keyword evidence="2" id="KW-1185">Reference proteome</keyword>
<name>A0AAV7WS15_PLEWA</name>